<evidence type="ECO:0000313" key="4">
    <source>
        <dbReference type="EMBL" id="CAJ0961647.1"/>
    </source>
</evidence>
<feature type="non-terminal residue" evidence="4">
    <location>
        <position position="397"/>
    </location>
</feature>
<evidence type="ECO:0000259" key="2">
    <source>
        <dbReference type="Pfam" id="PF18129"/>
    </source>
</evidence>
<organism evidence="4 5">
    <name type="scientific">Ranitomeya imitator</name>
    <name type="common">mimic poison frog</name>
    <dbReference type="NCBI Taxonomy" id="111125"/>
    <lineage>
        <taxon>Eukaryota</taxon>
        <taxon>Metazoa</taxon>
        <taxon>Chordata</taxon>
        <taxon>Craniata</taxon>
        <taxon>Vertebrata</taxon>
        <taxon>Euteleostomi</taxon>
        <taxon>Amphibia</taxon>
        <taxon>Batrachia</taxon>
        <taxon>Anura</taxon>
        <taxon>Neobatrachia</taxon>
        <taxon>Hyloidea</taxon>
        <taxon>Dendrobatidae</taxon>
        <taxon>Dendrobatinae</taxon>
        <taxon>Ranitomeya</taxon>
    </lineage>
</organism>
<dbReference type="InterPro" id="IPR047008">
    <property type="entry name" value="XRN1_SH3_sf"/>
</dbReference>
<reference evidence="4" key="1">
    <citation type="submission" date="2023-07" db="EMBL/GenBank/DDBJ databases">
        <authorList>
            <person name="Stuckert A."/>
        </authorList>
    </citation>
    <scope>NUCLEOTIDE SEQUENCE</scope>
</reference>
<dbReference type="EMBL" id="CAUEEQ010052977">
    <property type="protein sequence ID" value="CAJ0961647.1"/>
    <property type="molecule type" value="Genomic_DNA"/>
</dbReference>
<name>A0ABN9MBB7_9NEOB</name>
<protein>
    <submittedName>
        <fullName evidence="4">Uncharacterized protein</fullName>
    </submittedName>
</protein>
<evidence type="ECO:0000313" key="5">
    <source>
        <dbReference type="Proteomes" id="UP001176940"/>
    </source>
</evidence>
<keyword evidence="5" id="KW-1185">Reference proteome</keyword>
<dbReference type="Proteomes" id="UP001176940">
    <property type="component" value="Unassembled WGS sequence"/>
</dbReference>
<feature type="domain" description="5'-3' exoribonuclease 1 SH3-like" evidence="2">
    <location>
        <begin position="207"/>
        <end position="277"/>
    </location>
</feature>
<dbReference type="Pfam" id="PF18334">
    <property type="entry name" value="XRN1_D2_D3"/>
    <property type="match status" value="1"/>
</dbReference>
<dbReference type="Pfam" id="PF18129">
    <property type="entry name" value="SH3_12"/>
    <property type="match status" value="1"/>
</dbReference>
<comment type="caution">
    <text evidence="4">The sequence shown here is derived from an EMBL/GenBank/DDBJ whole genome shotgun (WGS) entry which is preliminary data.</text>
</comment>
<evidence type="ECO:0000259" key="3">
    <source>
        <dbReference type="Pfam" id="PF18334"/>
    </source>
</evidence>
<feature type="region of interest" description="Disordered" evidence="1">
    <location>
        <begin position="373"/>
        <end position="397"/>
    </location>
</feature>
<dbReference type="InterPro" id="IPR041106">
    <property type="entry name" value="XRN1_D2_D3"/>
</dbReference>
<evidence type="ECO:0000256" key="1">
    <source>
        <dbReference type="SAM" id="MobiDB-lite"/>
    </source>
</evidence>
<accession>A0ABN9MBB7</accession>
<feature type="domain" description="Exoribonuclease Xrn1 D2/D3" evidence="3">
    <location>
        <begin position="8"/>
        <end position="181"/>
    </location>
</feature>
<gene>
    <name evidence="4" type="ORF">RIMI_LOCUS17832494</name>
</gene>
<sequence>MHGPERERRQKKYSVKYNPGYVLASRLGVNGYLVSRFTGSIFIGRGSKRNPHGEQKANVGLNLKFNKKNEEVPGYTKRVGTEWTYSSSVEQVLAEYIERYPELFIYISKNSQDDVFYEDDIWPGEDTNGAEKVQEIVSWLRAHPISLLARSSCDLQILDIAIVEKIEEEVTKCKTKKSSKKVRVTVKPHLLFRPLEQQFGVVPDRDAEFRLFDRVVNVRESFSVPLGLRGTIIGIKGAERDADVLLEVLFDEEFPGGLHIRCSQSRGYRVPTSALINLSHGIRTENGMQKLTAVVKPQPAINLHGSHPSELSTGGSQKGHLGALNHSPRSLFIPMKGRTSQIADLTVCTALCQITNLSQSTAALQSACSEQVLGKPPPSLQDPDAAAILDPGLLQGG</sequence>
<proteinExistence type="predicted"/>
<dbReference type="InterPro" id="IPR041385">
    <property type="entry name" value="SH3_12"/>
</dbReference>
<dbReference type="Gene3D" id="2.30.30.750">
    <property type="match status" value="1"/>
</dbReference>